<organism evidence="1">
    <name type="scientific">uncultured Caudovirales phage</name>
    <dbReference type="NCBI Taxonomy" id="2100421"/>
    <lineage>
        <taxon>Viruses</taxon>
        <taxon>Duplodnaviria</taxon>
        <taxon>Heunggongvirae</taxon>
        <taxon>Uroviricota</taxon>
        <taxon>Caudoviricetes</taxon>
        <taxon>Peduoviridae</taxon>
        <taxon>Maltschvirus</taxon>
        <taxon>Maltschvirus maltsch</taxon>
    </lineage>
</organism>
<proteinExistence type="predicted"/>
<accession>A0A6J5M4I9</accession>
<dbReference type="InterPro" id="IPR027417">
    <property type="entry name" value="P-loop_NTPase"/>
</dbReference>
<name>A0A6J5M4I9_9CAUD</name>
<gene>
    <name evidence="1" type="ORF">UFOVP395_11</name>
</gene>
<evidence type="ECO:0000313" key="1">
    <source>
        <dbReference type="EMBL" id="CAB4140287.1"/>
    </source>
</evidence>
<reference evidence="1" key="1">
    <citation type="submission" date="2020-04" db="EMBL/GenBank/DDBJ databases">
        <authorList>
            <person name="Chiriac C."/>
            <person name="Salcher M."/>
            <person name="Ghai R."/>
            <person name="Kavagutti S V."/>
        </authorList>
    </citation>
    <scope>NUCLEOTIDE SEQUENCE</scope>
</reference>
<dbReference type="SUPFAM" id="SSF52540">
    <property type="entry name" value="P-loop containing nucleoside triphosphate hydrolases"/>
    <property type="match status" value="1"/>
</dbReference>
<protein>
    <recommendedName>
        <fullName evidence="2">AAA+ ATPase domain-containing protein</fullName>
    </recommendedName>
</protein>
<evidence type="ECO:0008006" key="2">
    <source>
        <dbReference type="Google" id="ProtNLM"/>
    </source>
</evidence>
<sequence length="289" mass="32335">MPRGIPKTGFRAPRGSRKMQQLLTVAPAAIPVVVETDEQIEAKLAERFEILETMTDAAISGDARAVIVSGPAGLGKSFTVEKCLSEWDPNATDHRIVKGYIKAPGLFKLLYAHRARGQVLVFDDADEVFLDDTAINLLKAACDSTDRRVISYITEGTLIDEETAERLPKSFQFEGTVIFITNYDFDSMIERGSKLAPHLQALLSRAHYIDLAMKTKRDYLIRIRQVIRQGLLRNNGLSEEGQLDVIDFIEDNQDSLRELSLRMALKIAAIRRKGAANWKKVARVTCCKL</sequence>
<dbReference type="EMBL" id="LR796380">
    <property type="protein sequence ID" value="CAB4140287.1"/>
    <property type="molecule type" value="Genomic_DNA"/>
</dbReference>